<organism evidence="1 2">
    <name type="scientific">Candidatus Argoarchaeum ethanivorans</name>
    <dbReference type="NCBI Taxonomy" id="2608793"/>
    <lineage>
        <taxon>Archaea</taxon>
        <taxon>Methanobacteriati</taxon>
        <taxon>Methanobacteriota</taxon>
        <taxon>Stenosarchaea group</taxon>
        <taxon>Methanomicrobia</taxon>
        <taxon>Methanosarcinales</taxon>
        <taxon>Methanosarcinales incertae sedis</taxon>
        <taxon>GOM Arc I cluster</taxon>
        <taxon>Candidatus Argoarchaeum</taxon>
    </lineage>
</organism>
<gene>
    <name evidence="1" type="ORF">AEth_00052</name>
</gene>
<protein>
    <recommendedName>
        <fullName evidence="3">CopG family transcriptional regulator</fullName>
    </recommendedName>
</protein>
<reference evidence="2" key="1">
    <citation type="submission" date="2019-01" db="EMBL/GenBank/DDBJ databases">
        <title>Anaerobic oxidation of ethane by archaea from a marine hydrocarbon seep.</title>
        <authorList>
            <person name="Musat F."/>
        </authorList>
    </citation>
    <scope>NUCLEOTIDE SEQUENCE [LARGE SCALE GENOMIC DNA]</scope>
</reference>
<sequence length="86" mass="10033">MASTGAQINIRLPARSQSATKQYVENYGYRNIREFILEAIWYKIFRDNKYDETYSIKEIDLIEKLLSASIEKGKIKDQSDVIKALQ</sequence>
<evidence type="ECO:0000313" key="2">
    <source>
        <dbReference type="Proteomes" id="UP000291831"/>
    </source>
</evidence>
<proteinExistence type="predicted"/>
<dbReference type="EMBL" id="RPGO01000002">
    <property type="protein sequence ID" value="RZB33133.1"/>
    <property type="molecule type" value="Genomic_DNA"/>
</dbReference>
<name>A0A8B3S7F0_9EURY</name>
<evidence type="ECO:0008006" key="3">
    <source>
        <dbReference type="Google" id="ProtNLM"/>
    </source>
</evidence>
<accession>A0A8B3S7F0</accession>
<dbReference type="Proteomes" id="UP000291831">
    <property type="component" value="Unassembled WGS sequence"/>
</dbReference>
<evidence type="ECO:0000313" key="1">
    <source>
        <dbReference type="EMBL" id="RZB33133.1"/>
    </source>
</evidence>
<comment type="caution">
    <text evidence="1">The sequence shown here is derived from an EMBL/GenBank/DDBJ whole genome shotgun (WGS) entry which is preliminary data.</text>
</comment>
<dbReference type="AlphaFoldDB" id="A0A8B3S7F0"/>